<dbReference type="NCBIfam" id="TIGR00877">
    <property type="entry name" value="purD"/>
    <property type="match status" value="1"/>
</dbReference>
<dbReference type="SUPFAM" id="SSF56059">
    <property type="entry name" value="Glutathione synthetase ATP-binding domain-like"/>
    <property type="match status" value="1"/>
</dbReference>
<evidence type="ECO:0000256" key="3">
    <source>
        <dbReference type="ARBA" id="ARBA00005174"/>
    </source>
</evidence>
<dbReference type="RefSeq" id="WP_044197970.1">
    <property type="nucleotide sequence ID" value="NZ_JMCB01000023.1"/>
</dbReference>
<dbReference type="STRING" id="394096.DB31_4324"/>
<gene>
    <name evidence="14" type="primary">purD</name>
    <name evidence="17" type="ORF">DB31_4324</name>
</gene>
<evidence type="ECO:0000256" key="9">
    <source>
        <dbReference type="ARBA" id="ARBA00022840"/>
    </source>
</evidence>
<dbReference type="InterPro" id="IPR020560">
    <property type="entry name" value="PRibGlycinamide_synth_C-dom"/>
</dbReference>
<dbReference type="FunFam" id="3.30.470.20:FF:000018">
    <property type="entry name" value="Trifunctional purine biosynthetic protein adenosine-3"/>
    <property type="match status" value="1"/>
</dbReference>
<sequence length="419" mass="43376">MRVLLLGSGGREHALAWKLAQSPQLSALLCGPGNPGTAKLGRNVPLKADAPDAVAALARQERVDLVVVGPEAPLVAGVADALAAEGIPCFGPVAAAARLEGSKAFAKEVMAEAGVPTADFQVFTDVAAAEAYAVAQGRIVVKADGLASGKGVIVAPDAESARAAVRAVAAMGTAGQRMVLEELLEGEEVSVIALCDGERYVLLPPAQDHKRVGEGDTGPNTGGMGAYCPVPFFSPEALAQVGERVIAPMLEVMRKRGAPFKGALYAGLMLTRNGPKVLEFNARFGDPETQVLMLQLGEDLLPLLDACARGRLEPRPLTLAPGASVGVVLAAEGYPETPRRGQRIQGLEAVPSGASVFLAGVDEKDGALLTSGGRVMTVCARGKDLVEARERAYAAISGLRFEGMHFRRDIGARGLRAAP</sequence>
<comment type="cofactor">
    <cofactor evidence="1">
        <name>Mn(2+)</name>
        <dbReference type="ChEBI" id="CHEBI:29035"/>
    </cofactor>
</comment>
<dbReference type="InterPro" id="IPR037123">
    <property type="entry name" value="PRibGlycinamide_synth_C_sf"/>
</dbReference>
<evidence type="ECO:0000313" key="17">
    <source>
        <dbReference type="EMBL" id="KFE62218.1"/>
    </source>
</evidence>
<feature type="domain" description="ATP-grasp" evidence="16">
    <location>
        <begin position="107"/>
        <end position="309"/>
    </location>
</feature>
<dbReference type="Gene3D" id="3.30.470.20">
    <property type="entry name" value="ATP-grasp fold, B domain"/>
    <property type="match status" value="1"/>
</dbReference>
<keyword evidence="8 14" id="KW-0658">Purine biosynthesis</keyword>
<dbReference type="Gene3D" id="3.30.1490.20">
    <property type="entry name" value="ATP-grasp fold, A domain"/>
    <property type="match status" value="1"/>
</dbReference>
<evidence type="ECO:0000256" key="1">
    <source>
        <dbReference type="ARBA" id="ARBA00001936"/>
    </source>
</evidence>
<comment type="cofactor">
    <cofactor evidence="2">
        <name>Mg(2+)</name>
        <dbReference type="ChEBI" id="CHEBI:18420"/>
    </cofactor>
</comment>
<dbReference type="InterPro" id="IPR011054">
    <property type="entry name" value="Rudment_hybrid_motif"/>
</dbReference>
<dbReference type="InterPro" id="IPR016185">
    <property type="entry name" value="PreATP-grasp_dom_sf"/>
</dbReference>
<dbReference type="GO" id="GO:0004637">
    <property type="term" value="F:phosphoribosylamine-glycine ligase activity"/>
    <property type="evidence" value="ECO:0007669"/>
    <property type="project" value="UniProtKB-UniRule"/>
</dbReference>
<accession>A0A085W3F5</accession>
<evidence type="ECO:0000256" key="15">
    <source>
        <dbReference type="PROSITE-ProRule" id="PRU00409"/>
    </source>
</evidence>
<evidence type="ECO:0000256" key="10">
    <source>
        <dbReference type="ARBA" id="ARBA00023211"/>
    </source>
</evidence>
<dbReference type="PANTHER" id="PTHR43472">
    <property type="entry name" value="PHOSPHORIBOSYLAMINE--GLYCINE LIGASE"/>
    <property type="match status" value="1"/>
</dbReference>
<keyword evidence="7 15" id="KW-0547">Nucleotide-binding</keyword>
<dbReference type="FunFam" id="3.90.600.10:FF:000001">
    <property type="entry name" value="Trifunctional purine biosynthetic protein adenosine-3"/>
    <property type="match status" value="1"/>
</dbReference>
<evidence type="ECO:0000256" key="8">
    <source>
        <dbReference type="ARBA" id="ARBA00022755"/>
    </source>
</evidence>
<dbReference type="PANTHER" id="PTHR43472:SF1">
    <property type="entry name" value="PHOSPHORIBOSYLAMINE--GLYCINE LIGASE, CHLOROPLASTIC"/>
    <property type="match status" value="1"/>
</dbReference>
<comment type="catalytic activity">
    <reaction evidence="14">
        <text>5-phospho-beta-D-ribosylamine + glycine + ATP = N(1)-(5-phospho-beta-D-ribosyl)glycinamide + ADP + phosphate + H(+)</text>
        <dbReference type="Rhea" id="RHEA:17453"/>
        <dbReference type="ChEBI" id="CHEBI:15378"/>
        <dbReference type="ChEBI" id="CHEBI:30616"/>
        <dbReference type="ChEBI" id="CHEBI:43474"/>
        <dbReference type="ChEBI" id="CHEBI:57305"/>
        <dbReference type="ChEBI" id="CHEBI:58681"/>
        <dbReference type="ChEBI" id="CHEBI:143788"/>
        <dbReference type="ChEBI" id="CHEBI:456216"/>
        <dbReference type="EC" id="6.3.4.13"/>
    </reaction>
</comment>
<dbReference type="GO" id="GO:0046872">
    <property type="term" value="F:metal ion binding"/>
    <property type="evidence" value="ECO:0007669"/>
    <property type="project" value="UniProtKB-KW"/>
</dbReference>
<dbReference type="HAMAP" id="MF_00138">
    <property type="entry name" value="GARS"/>
    <property type="match status" value="1"/>
</dbReference>
<evidence type="ECO:0000256" key="12">
    <source>
        <dbReference type="ARBA" id="ARBA00042242"/>
    </source>
</evidence>
<dbReference type="Gene3D" id="3.40.50.20">
    <property type="match status" value="1"/>
</dbReference>
<reference evidence="17 18" key="1">
    <citation type="submission" date="2014-04" db="EMBL/GenBank/DDBJ databases">
        <title>Genome assembly of Hyalangium minutum DSM 14724.</title>
        <authorList>
            <person name="Sharma G."/>
            <person name="Subramanian S."/>
        </authorList>
    </citation>
    <scope>NUCLEOTIDE SEQUENCE [LARGE SCALE GENOMIC DNA]</scope>
    <source>
        <strain evidence="17 18">DSM 14724</strain>
    </source>
</reference>
<dbReference type="OrthoDB" id="9807240at2"/>
<dbReference type="PROSITE" id="PS50975">
    <property type="entry name" value="ATP_GRASP"/>
    <property type="match status" value="1"/>
</dbReference>
<dbReference type="Gene3D" id="3.90.600.10">
    <property type="entry name" value="Phosphoribosylglycinamide synthetase, C-terminal domain"/>
    <property type="match status" value="1"/>
</dbReference>
<comment type="pathway">
    <text evidence="3 14">Purine metabolism; IMP biosynthesis via de novo pathway; N(1)-(5-phospho-D-ribosyl)glycinamide from 5-phospho-alpha-D-ribose 1-diphosphate: step 2/2.</text>
</comment>
<evidence type="ECO:0000259" key="16">
    <source>
        <dbReference type="PROSITE" id="PS50975"/>
    </source>
</evidence>
<keyword evidence="18" id="KW-1185">Reference proteome</keyword>
<dbReference type="Pfam" id="PF02844">
    <property type="entry name" value="GARS_N"/>
    <property type="match status" value="1"/>
</dbReference>
<dbReference type="AlphaFoldDB" id="A0A085W3F5"/>
<evidence type="ECO:0000256" key="4">
    <source>
        <dbReference type="ARBA" id="ARBA00013255"/>
    </source>
</evidence>
<dbReference type="SMART" id="SM01210">
    <property type="entry name" value="GARS_C"/>
    <property type="match status" value="1"/>
</dbReference>
<dbReference type="SUPFAM" id="SSF51246">
    <property type="entry name" value="Rudiment single hybrid motif"/>
    <property type="match status" value="1"/>
</dbReference>
<comment type="similarity">
    <text evidence="11 14">Belongs to the GARS family.</text>
</comment>
<dbReference type="Proteomes" id="UP000028725">
    <property type="component" value="Unassembled WGS sequence"/>
</dbReference>
<keyword evidence="5 14" id="KW-0436">Ligase</keyword>
<protein>
    <recommendedName>
        <fullName evidence="4 14">Phosphoribosylamine--glycine ligase</fullName>
        <ecNumber evidence="4 14">6.3.4.13</ecNumber>
    </recommendedName>
    <alternativeName>
        <fullName evidence="14">GARS</fullName>
    </alternativeName>
    <alternativeName>
        <fullName evidence="12 14">Glycinamide ribonucleotide synthetase</fullName>
    </alternativeName>
    <alternativeName>
        <fullName evidence="13 14">Phosphoribosylglycinamide synthetase</fullName>
    </alternativeName>
</protein>
<evidence type="ECO:0000256" key="11">
    <source>
        <dbReference type="ARBA" id="ARBA00038345"/>
    </source>
</evidence>
<dbReference type="InterPro" id="IPR000115">
    <property type="entry name" value="PRibGlycinamide_synth"/>
</dbReference>
<evidence type="ECO:0000256" key="14">
    <source>
        <dbReference type="HAMAP-Rule" id="MF_00138"/>
    </source>
</evidence>
<dbReference type="InterPro" id="IPR011761">
    <property type="entry name" value="ATP-grasp"/>
</dbReference>
<dbReference type="PATRIC" id="fig|394096.3.peg.8057"/>
<evidence type="ECO:0000256" key="13">
    <source>
        <dbReference type="ARBA" id="ARBA00042864"/>
    </source>
</evidence>
<dbReference type="UniPathway" id="UPA00074">
    <property type="reaction ID" value="UER00125"/>
</dbReference>
<comment type="caution">
    <text evidence="17">The sequence shown here is derived from an EMBL/GenBank/DDBJ whole genome shotgun (WGS) entry which is preliminary data.</text>
</comment>
<dbReference type="GO" id="GO:0005524">
    <property type="term" value="F:ATP binding"/>
    <property type="evidence" value="ECO:0007669"/>
    <property type="project" value="UniProtKB-UniRule"/>
</dbReference>
<dbReference type="InterPro" id="IPR020561">
    <property type="entry name" value="PRibGlycinamid_synth_ATP-grasp"/>
</dbReference>
<keyword evidence="6" id="KW-0479">Metal-binding</keyword>
<organism evidence="17 18">
    <name type="scientific">Hyalangium minutum</name>
    <dbReference type="NCBI Taxonomy" id="394096"/>
    <lineage>
        <taxon>Bacteria</taxon>
        <taxon>Pseudomonadati</taxon>
        <taxon>Myxococcota</taxon>
        <taxon>Myxococcia</taxon>
        <taxon>Myxococcales</taxon>
        <taxon>Cystobacterineae</taxon>
        <taxon>Archangiaceae</taxon>
        <taxon>Hyalangium</taxon>
    </lineage>
</organism>
<name>A0A085W3F5_9BACT</name>
<evidence type="ECO:0000313" key="18">
    <source>
        <dbReference type="Proteomes" id="UP000028725"/>
    </source>
</evidence>
<dbReference type="InterPro" id="IPR020559">
    <property type="entry name" value="PRibGlycinamide_synth_CS"/>
</dbReference>
<dbReference type="InterPro" id="IPR013815">
    <property type="entry name" value="ATP_grasp_subdomain_1"/>
</dbReference>
<dbReference type="InterPro" id="IPR020562">
    <property type="entry name" value="PRibGlycinamide_synth_N"/>
</dbReference>
<dbReference type="FunFam" id="3.40.50.20:FF:000006">
    <property type="entry name" value="Phosphoribosylamine--glycine ligase, chloroplastic"/>
    <property type="match status" value="1"/>
</dbReference>
<dbReference type="GO" id="GO:0006189">
    <property type="term" value="P:'de novo' IMP biosynthetic process"/>
    <property type="evidence" value="ECO:0007669"/>
    <property type="project" value="UniProtKB-UniRule"/>
</dbReference>
<dbReference type="PROSITE" id="PS00184">
    <property type="entry name" value="GARS"/>
    <property type="match status" value="1"/>
</dbReference>
<dbReference type="GO" id="GO:0009113">
    <property type="term" value="P:purine nucleobase biosynthetic process"/>
    <property type="evidence" value="ECO:0007669"/>
    <property type="project" value="InterPro"/>
</dbReference>
<dbReference type="Pfam" id="PF01071">
    <property type="entry name" value="GARS_A"/>
    <property type="match status" value="1"/>
</dbReference>
<dbReference type="EMBL" id="JMCB01000023">
    <property type="protein sequence ID" value="KFE62218.1"/>
    <property type="molecule type" value="Genomic_DNA"/>
</dbReference>
<keyword evidence="10" id="KW-0464">Manganese</keyword>
<evidence type="ECO:0000256" key="5">
    <source>
        <dbReference type="ARBA" id="ARBA00022598"/>
    </source>
</evidence>
<evidence type="ECO:0000256" key="7">
    <source>
        <dbReference type="ARBA" id="ARBA00022741"/>
    </source>
</evidence>
<dbReference type="SUPFAM" id="SSF52440">
    <property type="entry name" value="PreATP-grasp domain"/>
    <property type="match status" value="1"/>
</dbReference>
<evidence type="ECO:0000256" key="2">
    <source>
        <dbReference type="ARBA" id="ARBA00001946"/>
    </source>
</evidence>
<dbReference type="SMART" id="SM01209">
    <property type="entry name" value="GARS_A"/>
    <property type="match status" value="1"/>
</dbReference>
<dbReference type="EC" id="6.3.4.13" evidence="4 14"/>
<proteinExistence type="inferred from homology"/>
<dbReference type="Pfam" id="PF02843">
    <property type="entry name" value="GARS_C"/>
    <property type="match status" value="1"/>
</dbReference>
<keyword evidence="9 15" id="KW-0067">ATP-binding</keyword>
<evidence type="ECO:0000256" key="6">
    <source>
        <dbReference type="ARBA" id="ARBA00022723"/>
    </source>
</evidence>